<organism evidence="1 2">
    <name type="scientific">Mesorhizobium marinum</name>
    <dbReference type="NCBI Taxonomy" id="3228790"/>
    <lineage>
        <taxon>Bacteria</taxon>
        <taxon>Pseudomonadati</taxon>
        <taxon>Pseudomonadota</taxon>
        <taxon>Alphaproteobacteria</taxon>
        <taxon>Hyphomicrobiales</taxon>
        <taxon>Phyllobacteriaceae</taxon>
        <taxon>Mesorhizobium</taxon>
    </lineage>
</organism>
<evidence type="ECO:0000313" key="1">
    <source>
        <dbReference type="EMBL" id="MEW9807824.1"/>
    </source>
</evidence>
<comment type="caution">
    <text evidence="1">The sequence shown here is derived from an EMBL/GenBank/DDBJ whole genome shotgun (WGS) entry which is preliminary data.</text>
</comment>
<dbReference type="Proteomes" id="UP001556196">
    <property type="component" value="Unassembled WGS sequence"/>
</dbReference>
<reference evidence="1 2" key="1">
    <citation type="submission" date="2024-06" db="EMBL/GenBank/DDBJ databases">
        <authorList>
            <person name="Tuo L."/>
        </authorList>
    </citation>
    <scope>NUCLEOTIDE SEQUENCE [LARGE SCALE GENOMIC DNA]</scope>
    <source>
        <strain evidence="1 2">ZMM04-5</strain>
    </source>
</reference>
<evidence type="ECO:0000313" key="2">
    <source>
        <dbReference type="Proteomes" id="UP001556196"/>
    </source>
</evidence>
<protein>
    <submittedName>
        <fullName evidence="1">DUF2948 family protein</fullName>
    </submittedName>
</protein>
<proteinExistence type="predicted"/>
<dbReference type="InterPro" id="IPR021335">
    <property type="entry name" value="DUF2948"/>
</dbReference>
<keyword evidence="2" id="KW-1185">Reference proteome</keyword>
<gene>
    <name evidence="1" type="ORF">ABUE31_17685</name>
</gene>
<name>A0ABV3R3B5_9HYPH</name>
<dbReference type="Pfam" id="PF11164">
    <property type="entry name" value="DUF2948"/>
    <property type="match status" value="1"/>
</dbReference>
<dbReference type="EMBL" id="JBFOCI010000005">
    <property type="protein sequence ID" value="MEW9807824.1"/>
    <property type="molecule type" value="Genomic_DNA"/>
</dbReference>
<dbReference type="RefSeq" id="WP_367725007.1">
    <property type="nucleotide sequence ID" value="NZ_JBFOCH010000165.1"/>
</dbReference>
<accession>A0ABV3R3B5</accession>
<sequence length="144" mass="15546">MDLLKLLALDEEDLKIVSAHVQDAVMKVGDLDFIAASRQFVVPMYRFAWEKDASLAQPQPERRNSMLHFGRVLSVKQAGIARGKPDEVLSLLAVTYAATDAPAGTIDLVFAGGGTIRLDVECIEARLSDLGGAWGASARPAHKD</sequence>